<dbReference type="InterPro" id="IPR008969">
    <property type="entry name" value="CarboxyPept-like_regulatory"/>
</dbReference>
<dbReference type="Gene3D" id="2.170.130.10">
    <property type="entry name" value="TonB-dependent receptor, plug domain"/>
    <property type="match status" value="1"/>
</dbReference>
<dbReference type="NCBIfam" id="TIGR04056">
    <property type="entry name" value="OMP_RagA_SusC"/>
    <property type="match status" value="1"/>
</dbReference>
<gene>
    <name evidence="4" type="ORF">LPB3_07515</name>
</gene>
<feature type="domain" description="TonB-dependent receptor plug" evidence="3">
    <location>
        <begin position="119"/>
        <end position="227"/>
    </location>
</feature>
<dbReference type="AlphaFoldDB" id="A0A1B8TXC2"/>
<dbReference type="STRING" id="1774273.LPB03_04980"/>
<evidence type="ECO:0000256" key="2">
    <source>
        <dbReference type="SAM" id="SignalP"/>
    </source>
</evidence>
<name>A0A1B8TXC2_9FLAO</name>
<dbReference type="PROSITE" id="PS52016">
    <property type="entry name" value="TONB_DEPENDENT_REC_3"/>
    <property type="match status" value="1"/>
</dbReference>
<comment type="similarity">
    <text evidence="1">Belongs to the TonB-dependent receptor family.</text>
</comment>
<dbReference type="SUPFAM" id="SSF49464">
    <property type="entry name" value="Carboxypeptidase regulatory domain-like"/>
    <property type="match status" value="1"/>
</dbReference>
<evidence type="ECO:0000313" key="5">
    <source>
        <dbReference type="Proteomes" id="UP000092584"/>
    </source>
</evidence>
<dbReference type="InterPro" id="IPR012910">
    <property type="entry name" value="Plug_dom"/>
</dbReference>
<evidence type="ECO:0000313" key="4">
    <source>
        <dbReference type="EMBL" id="OBY64232.1"/>
    </source>
</evidence>
<dbReference type="InterPro" id="IPR039426">
    <property type="entry name" value="TonB-dep_rcpt-like"/>
</dbReference>
<dbReference type="KEGG" id="pob:LPB03_04980"/>
<keyword evidence="1" id="KW-0998">Cell outer membrane</keyword>
<dbReference type="Pfam" id="PF13715">
    <property type="entry name" value="CarbopepD_reg_2"/>
    <property type="match status" value="1"/>
</dbReference>
<dbReference type="InterPro" id="IPR037066">
    <property type="entry name" value="Plug_dom_sf"/>
</dbReference>
<dbReference type="GO" id="GO:0009279">
    <property type="term" value="C:cell outer membrane"/>
    <property type="evidence" value="ECO:0007669"/>
    <property type="project" value="UniProtKB-SubCell"/>
</dbReference>
<dbReference type="InterPro" id="IPR023996">
    <property type="entry name" value="TonB-dep_OMP_SusC/RagA"/>
</dbReference>
<dbReference type="Gene3D" id="2.60.40.1120">
    <property type="entry name" value="Carboxypeptidase-like, regulatory domain"/>
    <property type="match status" value="1"/>
</dbReference>
<sequence length="1038" mass="116293">MKKIKILFFKFLPFLILLITFSSYAQTIVVSGEVYDDTGNLLPGVSVLVEGTTNGVTTDFDGKYAINIKTPNATLVFAYLGYETKKVIVSDQKKINVILKESLDQLEEIQVVAFSTQKKTSVVGSVTSMKVADLKQPTANITNALAGQISGLISYQRSGEPGADNAAFFIRGVTTFGFNNSPLILLDGLQITTDDLARLEPDNIASFSIMKDATATSLYGARGANGVVLVTTKEGKKGKAKVSVRYENSMSGPSQVNSFLGAVDYMELYNRAQRMRDPSATLLYSKQKIEGTRNGLNPNIYPDVNWHNELFKDFTMNRRFNANINGGGEVAQYYLSVTSAKETGLLKVDPLNNFNNNIDISRSNLRANININLTKTTKVAAKFYSLFERYNGPVVSATDIFYQVSQANPANFPKVYKADENTQFFNHTLFGNKGNGGFPNPYAESVKGFRDRFSNTTLAQVQVKQDLKFITEGLKLRAMASVRTYTENQNQSSFTPFYYGANEIQTPTGIEHSLYTIQEGTEFLTQPEVGNYGNSNFYYEAVLEYNKTFNEKHTVSGLLVNYFQEALNTIGGGTTFTTLPSRNTGVSGRASYSFDDRYFSEFNFGYNGSEKFAEENRFGFFPSVGFGWIISNEAFFEKNLPAVNLFKVRYSYGLVGNDAISSPSDRFFYLSDVNLNNGGTGYSFGSNYNNYYNGFIINRYANENVSWEIATKSNIGIEFGLFNKLNIIADIFTENRRDIYMERQFIPETSGLTTVISSNIGEVKSNGIDLSVDYNHAFSGDFYITARGNFTYATNEVLVNGEPEFQDQNLSRIGHPVNQQWGYMAERLFVDQEDIDNSPEQFNGFSTTNSYLPGDIKYKDINNDGVINESDEVPIGRPNVPEIVYGFGFSAKYKDFDFSVFMQGVARTSFLINPNDISPFVNERNALSIIADNHWSENNPNPNAFWPRLATYAIDNNEKQSTWWLRSGDFLRLKNVEFGYTLPESLGKVFSDTQTRVYFTGVNLLHFSKFKLWDPEMAGNGLGYPPQRVFNIGVQVNF</sequence>
<proteinExistence type="inferred from homology"/>
<evidence type="ECO:0000256" key="1">
    <source>
        <dbReference type="PROSITE-ProRule" id="PRU01360"/>
    </source>
</evidence>
<keyword evidence="1" id="KW-0812">Transmembrane</keyword>
<feature type="signal peptide" evidence="2">
    <location>
        <begin position="1"/>
        <end position="25"/>
    </location>
</feature>
<keyword evidence="1" id="KW-0472">Membrane</keyword>
<dbReference type="Proteomes" id="UP000092584">
    <property type="component" value="Unassembled WGS sequence"/>
</dbReference>
<keyword evidence="1" id="KW-1134">Transmembrane beta strand</keyword>
<dbReference type="NCBIfam" id="TIGR04057">
    <property type="entry name" value="SusC_RagA_signa"/>
    <property type="match status" value="1"/>
</dbReference>
<organism evidence="4 5">
    <name type="scientific">Polaribacter vadi</name>
    <dbReference type="NCBI Taxonomy" id="1774273"/>
    <lineage>
        <taxon>Bacteria</taxon>
        <taxon>Pseudomonadati</taxon>
        <taxon>Bacteroidota</taxon>
        <taxon>Flavobacteriia</taxon>
        <taxon>Flavobacteriales</taxon>
        <taxon>Flavobacteriaceae</taxon>
    </lineage>
</organism>
<reference evidence="5" key="1">
    <citation type="submission" date="2016-02" db="EMBL/GenBank/DDBJ databases">
        <authorList>
            <person name="Shin S.-K."/>
            <person name="Yi H."/>
            <person name="Kim E."/>
        </authorList>
    </citation>
    <scope>NUCLEOTIDE SEQUENCE [LARGE SCALE GENOMIC DNA]</scope>
    <source>
        <strain evidence="5">LPB0003</strain>
    </source>
</reference>
<accession>A0A1B8TXC2</accession>
<dbReference type="OrthoDB" id="9768177at2"/>
<keyword evidence="1" id="KW-0813">Transport</keyword>
<comment type="caution">
    <text evidence="4">The sequence shown here is derived from an EMBL/GenBank/DDBJ whole genome shotgun (WGS) entry which is preliminary data.</text>
</comment>
<keyword evidence="5" id="KW-1185">Reference proteome</keyword>
<dbReference type="Pfam" id="PF07715">
    <property type="entry name" value="Plug"/>
    <property type="match status" value="1"/>
</dbReference>
<dbReference type="FunFam" id="2.170.130.10:FF:000003">
    <property type="entry name" value="SusC/RagA family TonB-linked outer membrane protein"/>
    <property type="match status" value="1"/>
</dbReference>
<feature type="chain" id="PRO_5008615727" description="TonB-dependent receptor plug domain-containing protein" evidence="2">
    <location>
        <begin position="26"/>
        <end position="1038"/>
    </location>
</feature>
<dbReference type="SUPFAM" id="SSF56935">
    <property type="entry name" value="Porins"/>
    <property type="match status" value="1"/>
</dbReference>
<protein>
    <recommendedName>
        <fullName evidence="3">TonB-dependent receptor plug domain-containing protein</fullName>
    </recommendedName>
</protein>
<dbReference type="RefSeq" id="WP_065318982.1">
    <property type="nucleotide sequence ID" value="NZ_CP017477.1"/>
</dbReference>
<dbReference type="InterPro" id="IPR023997">
    <property type="entry name" value="TonB-dep_OMP_SusC/RagA_CS"/>
</dbReference>
<evidence type="ECO:0000259" key="3">
    <source>
        <dbReference type="Pfam" id="PF07715"/>
    </source>
</evidence>
<dbReference type="EMBL" id="LSFM01000022">
    <property type="protein sequence ID" value="OBY64232.1"/>
    <property type="molecule type" value="Genomic_DNA"/>
</dbReference>
<comment type="subcellular location">
    <subcellularLocation>
        <location evidence="1">Cell outer membrane</location>
        <topology evidence="1">Multi-pass membrane protein</topology>
    </subcellularLocation>
</comment>
<keyword evidence="2" id="KW-0732">Signal</keyword>